<dbReference type="EMBL" id="VNIQ01000002">
    <property type="protein sequence ID" value="TYQ06984.1"/>
    <property type="molecule type" value="Genomic_DNA"/>
</dbReference>
<name>A0A652YVM1_NOCGL</name>
<dbReference type="GO" id="GO:0016042">
    <property type="term" value="P:lipid catabolic process"/>
    <property type="evidence" value="ECO:0007669"/>
    <property type="project" value="InterPro"/>
</dbReference>
<feature type="chain" id="PRO_5038734069" evidence="1">
    <location>
        <begin position="21"/>
        <end position="302"/>
    </location>
</feature>
<dbReference type="GO" id="GO:0016298">
    <property type="term" value="F:lipase activity"/>
    <property type="evidence" value="ECO:0007669"/>
    <property type="project" value="TreeGrafter"/>
</dbReference>
<protein>
    <submittedName>
        <fullName evidence="2">Triacylglycerol lipase</fullName>
    </submittedName>
</protein>
<dbReference type="SUPFAM" id="SSF53474">
    <property type="entry name" value="alpha/beta-Hydrolases"/>
    <property type="match status" value="1"/>
</dbReference>
<sequence length="302" mass="30745">MGIRALACAAVAAAVLGAAAAPERASADTPPVTTPSVTSTLPVPFGFASGIALEALDPGGSVPGTNNYSCTPSVAHPDPVVLVHGTAANRQTNWAVLAPVLANEGYCVFALTFGNRSDLPWPLSAAGGLAPLPESAQQLSDFVDGVLEATGASKVDLVGHSQGTTVSGYYAKFSGGDDKVSKIVSIAPLWNGSDVGPPKGVGGPDFDNASFVSELRDAGVYADTVEYSNIVTRYDQVVVPYTSGILAASNASNIVVQDGCPQDRSDHIAVVASQRTAALTLAALDPSTTREIPCDRVLPIIG</sequence>
<organism evidence="2">
    <name type="scientific">Nocardia globerula</name>
    <dbReference type="NCBI Taxonomy" id="1818"/>
    <lineage>
        <taxon>Bacteria</taxon>
        <taxon>Bacillati</taxon>
        <taxon>Actinomycetota</taxon>
        <taxon>Actinomycetes</taxon>
        <taxon>Mycobacteriales</taxon>
        <taxon>Nocardiaceae</taxon>
        <taxon>Nocardia</taxon>
    </lineage>
</organism>
<reference evidence="2" key="1">
    <citation type="submission" date="2019-07" db="EMBL/GenBank/DDBJ databases">
        <title>Genomic Encyclopedia of Type Strains, Phase IV (KMG-IV): sequencing the most valuable type-strain genomes for metagenomic binning, comparative biology and taxonomic classification.</title>
        <authorList>
            <person name="Goeker M."/>
        </authorList>
    </citation>
    <scope>NUCLEOTIDE SEQUENCE</scope>
    <source>
        <strain evidence="2">DSM 44596</strain>
    </source>
</reference>
<dbReference type="Gene3D" id="3.40.50.1820">
    <property type="entry name" value="alpha/beta hydrolase"/>
    <property type="match status" value="1"/>
</dbReference>
<dbReference type="PANTHER" id="PTHR32015">
    <property type="entry name" value="FASTING INDUCED LIPASE"/>
    <property type="match status" value="1"/>
</dbReference>
<gene>
    <name evidence="2" type="ORF">FNL38_1021128</name>
</gene>
<keyword evidence="1" id="KW-0732">Signal</keyword>
<evidence type="ECO:0000313" key="2">
    <source>
        <dbReference type="EMBL" id="TYQ06984.1"/>
    </source>
</evidence>
<evidence type="ECO:0000256" key="1">
    <source>
        <dbReference type="SAM" id="SignalP"/>
    </source>
</evidence>
<accession>A0A652YVM1</accession>
<dbReference type="AlphaFoldDB" id="A0A652YVM1"/>
<comment type="caution">
    <text evidence="2">The sequence shown here is derived from an EMBL/GenBank/DDBJ whole genome shotgun (WGS) entry which is preliminary data.</text>
</comment>
<dbReference type="InterPro" id="IPR029058">
    <property type="entry name" value="AB_hydrolase_fold"/>
</dbReference>
<dbReference type="PANTHER" id="PTHR32015:SF1">
    <property type="entry name" value="LIPASE"/>
    <property type="match status" value="1"/>
</dbReference>
<dbReference type="Pfam" id="PF01674">
    <property type="entry name" value="Lipase_2"/>
    <property type="match status" value="1"/>
</dbReference>
<proteinExistence type="predicted"/>
<feature type="signal peptide" evidence="1">
    <location>
        <begin position="1"/>
        <end position="20"/>
    </location>
</feature>
<dbReference type="InterPro" id="IPR002918">
    <property type="entry name" value="Lipase_EstA/Esterase_EstB"/>
</dbReference>